<proteinExistence type="predicted"/>
<organism evidence="1 2">
    <name type="scientific">Hibiscus sabdariffa</name>
    <name type="common">roselle</name>
    <dbReference type="NCBI Taxonomy" id="183260"/>
    <lineage>
        <taxon>Eukaryota</taxon>
        <taxon>Viridiplantae</taxon>
        <taxon>Streptophyta</taxon>
        <taxon>Embryophyta</taxon>
        <taxon>Tracheophyta</taxon>
        <taxon>Spermatophyta</taxon>
        <taxon>Magnoliopsida</taxon>
        <taxon>eudicotyledons</taxon>
        <taxon>Gunneridae</taxon>
        <taxon>Pentapetalae</taxon>
        <taxon>rosids</taxon>
        <taxon>malvids</taxon>
        <taxon>Malvales</taxon>
        <taxon>Malvaceae</taxon>
        <taxon>Malvoideae</taxon>
        <taxon>Hibiscus</taxon>
    </lineage>
</organism>
<reference evidence="1 2" key="1">
    <citation type="journal article" date="2024" name="G3 (Bethesda)">
        <title>Genome assembly of Hibiscus sabdariffa L. provides insights into metabolisms of medicinal natural products.</title>
        <authorList>
            <person name="Kim T."/>
        </authorList>
    </citation>
    <scope>NUCLEOTIDE SEQUENCE [LARGE SCALE GENOMIC DNA]</scope>
    <source>
        <strain evidence="1">TK-2024</strain>
        <tissue evidence="1">Old leaves</tissue>
    </source>
</reference>
<dbReference type="Proteomes" id="UP001396334">
    <property type="component" value="Unassembled WGS sequence"/>
</dbReference>
<name>A0ABR2RIN5_9ROSI</name>
<evidence type="ECO:0000313" key="2">
    <source>
        <dbReference type="Proteomes" id="UP001396334"/>
    </source>
</evidence>
<evidence type="ECO:0000313" key="1">
    <source>
        <dbReference type="EMBL" id="KAK9012781.1"/>
    </source>
</evidence>
<keyword evidence="2" id="KW-1185">Reference proteome</keyword>
<protein>
    <recommendedName>
        <fullName evidence="3">DUF4283 domain-containing protein</fullName>
    </recommendedName>
</protein>
<dbReference type="EMBL" id="JBBPBN010000022">
    <property type="protein sequence ID" value="KAK9012781.1"/>
    <property type="molecule type" value="Genomic_DNA"/>
</dbReference>
<gene>
    <name evidence="1" type="ORF">V6N11_040816</name>
</gene>
<sequence>MVVLGVPIESESRVSGNLDLYDFPPLSGVNAGAAAVNIDDGVADVNTDAGHVVSGEASGQKLDWKSLFQNQSLSFFPPVERDGKIVVKPPLQVLADGAKQWTNALLVELSESNRVEVTVELVWTPPKYDHCSIFGHSFDKCVKRDVLVVNVNIEVVNTVDKVAGSVQSFVEIGEQGESTVVGDKNGKSSNSLNVSTEHNASPISEVWDVSADVACADVSLCVGNIVVDRV</sequence>
<evidence type="ECO:0008006" key="3">
    <source>
        <dbReference type="Google" id="ProtNLM"/>
    </source>
</evidence>
<comment type="caution">
    <text evidence="1">The sequence shown here is derived from an EMBL/GenBank/DDBJ whole genome shotgun (WGS) entry which is preliminary data.</text>
</comment>
<accession>A0ABR2RIN5</accession>